<dbReference type="GO" id="GO:0030288">
    <property type="term" value="C:outer membrane-bounded periplasmic space"/>
    <property type="evidence" value="ECO:0007669"/>
    <property type="project" value="InterPro"/>
</dbReference>
<dbReference type="InterPro" id="IPR036316">
    <property type="entry name" value="Pili_assmbl_chap_C_dom_sf"/>
</dbReference>
<dbReference type="Proteomes" id="UP001243844">
    <property type="component" value="Unassembled WGS sequence"/>
</dbReference>
<dbReference type="InterPro" id="IPR013783">
    <property type="entry name" value="Ig-like_fold"/>
</dbReference>
<dbReference type="SUPFAM" id="SSF49584">
    <property type="entry name" value="Periplasmic chaperone C-domain"/>
    <property type="match status" value="1"/>
</dbReference>
<feature type="domain" description="Pili assembly chaperone N-terminal" evidence="6">
    <location>
        <begin position="17"/>
        <end position="131"/>
    </location>
</feature>
<dbReference type="InterPro" id="IPR016147">
    <property type="entry name" value="Pili_assmbl_chaperone_N"/>
</dbReference>
<dbReference type="EMBL" id="JAVIDL010000047">
    <property type="protein sequence ID" value="MDQ8937077.1"/>
    <property type="molecule type" value="Genomic_DNA"/>
</dbReference>
<evidence type="ECO:0000256" key="3">
    <source>
        <dbReference type="ARBA" id="ARBA00022729"/>
    </source>
</evidence>
<organism evidence="8 9">
    <name type="scientific">Acinetobacter rudis</name>
    <dbReference type="NCBI Taxonomy" id="632955"/>
    <lineage>
        <taxon>Bacteria</taxon>
        <taxon>Pseudomonadati</taxon>
        <taxon>Pseudomonadota</taxon>
        <taxon>Gammaproteobacteria</taxon>
        <taxon>Moraxellales</taxon>
        <taxon>Moraxellaceae</taxon>
        <taxon>Acinetobacter</taxon>
    </lineage>
</organism>
<dbReference type="PANTHER" id="PTHR30251:SF6">
    <property type="entry name" value="FIMBRIAL CHAPERONE YFCS-RELATED"/>
    <property type="match status" value="1"/>
</dbReference>
<protein>
    <submittedName>
        <fullName evidence="8">Molecular chaperone</fullName>
    </submittedName>
</protein>
<dbReference type="Pfam" id="PF02753">
    <property type="entry name" value="PapD_C"/>
    <property type="match status" value="1"/>
</dbReference>
<evidence type="ECO:0000313" key="9">
    <source>
        <dbReference type="Proteomes" id="UP001243844"/>
    </source>
</evidence>
<evidence type="ECO:0000256" key="4">
    <source>
        <dbReference type="ARBA" id="ARBA00022764"/>
    </source>
</evidence>
<dbReference type="InterPro" id="IPR008962">
    <property type="entry name" value="PapD-like_sf"/>
</dbReference>
<evidence type="ECO:0000259" key="7">
    <source>
        <dbReference type="Pfam" id="PF02753"/>
    </source>
</evidence>
<evidence type="ECO:0000313" key="8">
    <source>
        <dbReference type="EMBL" id="MDQ8937077.1"/>
    </source>
</evidence>
<keyword evidence="4" id="KW-0574">Periplasm</keyword>
<gene>
    <name evidence="8" type="ORF">RFH47_15250</name>
</gene>
<comment type="similarity">
    <text evidence="2">Belongs to the periplasmic pilus chaperone family.</text>
</comment>
<dbReference type="SUPFAM" id="SSF49354">
    <property type="entry name" value="PapD-like"/>
    <property type="match status" value="1"/>
</dbReference>
<evidence type="ECO:0000256" key="1">
    <source>
        <dbReference type="ARBA" id="ARBA00004418"/>
    </source>
</evidence>
<comment type="caution">
    <text evidence="8">The sequence shown here is derived from an EMBL/GenBank/DDBJ whole genome shotgun (WGS) entry which is preliminary data.</text>
</comment>
<dbReference type="PRINTS" id="PR00969">
    <property type="entry name" value="CHAPERONPILI"/>
</dbReference>
<accession>A0AAW8JAG7</accession>
<feature type="domain" description="Pili assembly chaperone C-terminal" evidence="7">
    <location>
        <begin position="155"/>
        <end position="211"/>
    </location>
</feature>
<dbReference type="InterPro" id="IPR001829">
    <property type="entry name" value="Pili_assmbl_chaperone_bac"/>
</dbReference>
<evidence type="ECO:0000256" key="5">
    <source>
        <dbReference type="ARBA" id="ARBA00023186"/>
    </source>
</evidence>
<evidence type="ECO:0000256" key="2">
    <source>
        <dbReference type="ARBA" id="ARBA00007399"/>
    </source>
</evidence>
<comment type="subcellular location">
    <subcellularLocation>
        <location evidence="1">Periplasm</location>
    </subcellularLocation>
</comment>
<evidence type="ECO:0000259" key="6">
    <source>
        <dbReference type="Pfam" id="PF00345"/>
    </source>
</evidence>
<dbReference type="GO" id="GO:0071555">
    <property type="term" value="P:cell wall organization"/>
    <property type="evidence" value="ECO:0007669"/>
    <property type="project" value="InterPro"/>
</dbReference>
<dbReference type="Pfam" id="PF00345">
    <property type="entry name" value="PapD_N"/>
    <property type="match status" value="1"/>
</dbReference>
<dbReference type="InterPro" id="IPR050643">
    <property type="entry name" value="Periplasmic_pilus_chap"/>
</dbReference>
<name>A0AAW8JAG7_9GAMM</name>
<dbReference type="AlphaFoldDB" id="A0AAW8JAG7"/>
<keyword evidence="5" id="KW-0143">Chaperone</keyword>
<dbReference type="PANTHER" id="PTHR30251">
    <property type="entry name" value="PILUS ASSEMBLY CHAPERONE"/>
    <property type="match status" value="1"/>
</dbReference>
<sequence length="217" mass="24592">MGLTFFFTMTQGVYAGFGLETTRVIFSEKDRNQSVVAFNTDKNISYLAQSWIQNEQGKISPDFIATPPLLKLRPQQKNTIQLTKNVVLPADKESLYWLNVKFVAPISNAENDNVLKYSMTHKIKLIYRPTLLSKIPFDQEVKKLTSEIQNNQVTLNNPTAFYINIAEIKVNGKEVKSPSFVAPYSKKTIDLGFAAQVQSKTEITYIDDYGKSILLQP</sequence>
<proteinExistence type="inferred from homology"/>
<dbReference type="Gene3D" id="2.60.40.10">
    <property type="entry name" value="Immunoglobulins"/>
    <property type="match status" value="2"/>
</dbReference>
<reference evidence="8" key="1">
    <citation type="submission" date="2023-08" db="EMBL/GenBank/DDBJ databases">
        <title>Emergence of clinically-relevant ST2 carbapenem-resistant Acinetobacter baumannii strains in hospital sewages in Zhejiang, East of China.</title>
        <authorList>
            <person name="Kaichao C."/>
            <person name="Zhang R."/>
        </authorList>
    </citation>
    <scope>NUCLEOTIDE SEQUENCE</scope>
    <source>
        <strain evidence="8">M-RB-37</strain>
    </source>
</reference>
<dbReference type="InterPro" id="IPR016148">
    <property type="entry name" value="Pili_assmbl_chaperone_C"/>
</dbReference>
<keyword evidence="3" id="KW-0732">Signal</keyword>